<accession>A0AAN8AYB5</accession>
<comment type="caution">
    <text evidence="2">The sequence shown here is derived from an EMBL/GenBank/DDBJ whole genome shotgun (WGS) entry which is preliminary data.</text>
</comment>
<feature type="region of interest" description="Disordered" evidence="1">
    <location>
        <begin position="87"/>
        <end position="121"/>
    </location>
</feature>
<evidence type="ECO:0000313" key="3">
    <source>
        <dbReference type="Proteomes" id="UP001346869"/>
    </source>
</evidence>
<reference evidence="2 3" key="1">
    <citation type="journal article" date="2023" name="Genes (Basel)">
        <title>Chromosome-Level Genome Assembly and Circadian Gene Repertoire of the Patagonia Blennie Eleginops maclovinus-The Closest Ancestral Proxy of Antarctic Cryonotothenioids.</title>
        <authorList>
            <person name="Cheng C.C."/>
            <person name="Rivera-Colon A.G."/>
            <person name="Minhas B.F."/>
            <person name="Wilson L."/>
            <person name="Rayamajhi N."/>
            <person name="Vargas-Chacoff L."/>
            <person name="Catchen J.M."/>
        </authorList>
    </citation>
    <scope>NUCLEOTIDE SEQUENCE [LARGE SCALE GENOMIC DNA]</scope>
    <source>
        <strain evidence="2">JMC-PN-2008</strain>
    </source>
</reference>
<reference evidence="2 3" key="2">
    <citation type="journal article" date="2023" name="Mol. Biol. Evol.">
        <title>Genomics of Secondarily Temperate Adaptation in the Only Non-Antarctic Icefish.</title>
        <authorList>
            <person name="Rivera-Colon A.G."/>
            <person name="Rayamajhi N."/>
            <person name="Minhas B.F."/>
            <person name="Madrigal G."/>
            <person name="Bilyk K.T."/>
            <person name="Yoon V."/>
            <person name="Hune M."/>
            <person name="Gregory S."/>
            <person name="Cheng C.H.C."/>
            <person name="Catchen J.M."/>
        </authorList>
    </citation>
    <scope>NUCLEOTIDE SEQUENCE [LARGE SCALE GENOMIC DNA]</scope>
    <source>
        <strain evidence="2">JMC-PN-2008</strain>
    </source>
</reference>
<evidence type="ECO:0000256" key="1">
    <source>
        <dbReference type="SAM" id="MobiDB-lite"/>
    </source>
</evidence>
<keyword evidence="3" id="KW-1185">Reference proteome</keyword>
<dbReference type="Proteomes" id="UP001346869">
    <property type="component" value="Unassembled WGS sequence"/>
</dbReference>
<dbReference type="EMBL" id="JAUZQC010000003">
    <property type="protein sequence ID" value="KAK5873563.1"/>
    <property type="molecule type" value="Genomic_DNA"/>
</dbReference>
<gene>
    <name evidence="2" type="ORF">PBY51_018597</name>
</gene>
<feature type="compositionally biased region" description="Basic and acidic residues" evidence="1">
    <location>
        <begin position="87"/>
        <end position="111"/>
    </location>
</feature>
<organism evidence="2 3">
    <name type="scientific">Eleginops maclovinus</name>
    <name type="common">Patagonian blennie</name>
    <name type="synonym">Eleginus maclovinus</name>
    <dbReference type="NCBI Taxonomy" id="56733"/>
    <lineage>
        <taxon>Eukaryota</taxon>
        <taxon>Metazoa</taxon>
        <taxon>Chordata</taxon>
        <taxon>Craniata</taxon>
        <taxon>Vertebrata</taxon>
        <taxon>Euteleostomi</taxon>
        <taxon>Actinopterygii</taxon>
        <taxon>Neopterygii</taxon>
        <taxon>Teleostei</taxon>
        <taxon>Neoteleostei</taxon>
        <taxon>Acanthomorphata</taxon>
        <taxon>Eupercaria</taxon>
        <taxon>Perciformes</taxon>
        <taxon>Notothenioidei</taxon>
        <taxon>Eleginopidae</taxon>
        <taxon>Eleginops</taxon>
    </lineage>
</organism>
<protein>
    <submittedName>
        <fullName evidence="2">Uncharacterized protein</fullName>
    </submittedName>
</protein>
<sequence>MGNEVMSWSDLFPLVPQRCPQPRKATASRGGAFLPRRCSRREKAVMRKMLIQWLEILHLASLMRDQGDQRRGQLRLWRAKENAVLGKETEELGGERGQEEGDGGRSERNVKDVVYGSREGA</sequence>
<name>A0AAN8AYB5_ELEMC</name>
<dbReference type="AlphaFoldDB" id="A0AAN8AYB5"/>
<proteinExistence type="predicted"/>
<evidence type="ECO:0000313" key="2">
    <source>
        <dbReference type="EMBL" id="KAK5873563.1"/>
    </source>
</evidence>